<keyword evidence="2" id="KW-0472">Membrane</keyword>
<accession>A0A0P8E435</accession>
<keyword evidence="1 5" id="KW-0808">Transferase</keyword>
<evidence type="ECO:0000256" key="2">
    <source>
        <dbReference type="SAM" id="Phobius"/>
    </source>
</evidence>
<name>A0A0P8E435_9EURY</name>
<keyword evidence="2" id="KW-0812">Transmembrane</keyword>
<dbReference type="Gene3D" id="3.40.50.2000">
    <property type="entry name" value="Glycogen Phosphorylase B"/>
    <property type="match status" value="2"/>
</dbReference>
<dbReference type="SUPFAM" id="SSF53756">
    <property type="entry name" value="UDP-Glycosyltransferase/glycogen phosphorylase"/>
    <property type="match status" value="1"/>
</dbReference>
<comment type="caution">
    <text evidence="5">The sequence shown here is derived from an EMBL/GenBank/DDBJ whole genome shotgun (WGS) entry which is preliminary data.</text>
</comment>
<reference evidence="5 6" key="1">
    <citation type="submission" date="2015-09" db="EMBL/GenBank/DDBJ databases">
        <title>A metagenomics-based metabolic model of nitrate-dependent anaerobic oxidation of methane by Methanoperedens-like archaea.</title>
        <authorList>
            <person name="Arshad A."/>
            <person name="Speth D.R."/>
            <person name="De Graaf R.M."/>
            <person name="Op Den Camp H.J."/>
            <person name="Jetten M.S."/>
            <person name="Welte C.U."/>
        </authorList>
    </citation>
    <scope>NUCLEOTIDE SEQUENCE [LARGE SCALE GENOMIC DNA]</scope>
</reference>
<evidence type="ECO:0000313" key="6">
    <source>
        <dbReference type="Proteomes" id="UP000050360"/>
    </source>
</evidence>
<keyword evidence="5" id="KW-0328">Glycosyltransferase</keyword>
<dbReference type="GO" id="GO:0016757">
    <property type="term" value="F:glycosyltransferase activity"/>
    <property type="evidence" value="ECO:0007669"/>
    <property type="project" value="UniProtKB-KW"/>
</dbReference>
<gene>
    <name evidence="5" type="ORF">MPEBLZ_00040</name>
</gene>
<dbReference type="AlphaFoldDB" id="A0A0P8E435"/>
<dbReference type="Pfam" id="PF00534">
    <property type="entry name" value="Glycos_transf_1"/>
    <property type="match status" value="1"/>
</dbReference>
<organism evidence="5 6">
    <name type="scientific">Candidatus Methanoperedens nitratireducens</name>
    <dbReference type="NCBI Taxonomy" id="1392998"/>
    <lineage>
        <taxon>Archaea</taxon>
        <taxon>Methanobacteriati</taxon>
        <taxon>Methanobacteriota</taxon>
        <taxon>Stenosarchaea group</taxon>
        <taxon>Methanomicrobia</taxon>
        <taxon>Methanosarcinales</taxon>
        <taxon>ANME-2 cluster</taxon>
        <taxon>Candidatus Methanoperedentaceae</taxon>
        <taxon>Candidatus Methanoperedens</taxon>
    </lineage>
</organism>
<proteinExistence type="predicted"/>
<dbReference type="Proteomes" id="UP000050360">
    <property type="component" value="Unassembled WGS sequence"/>
</dbReference>
<evidence type="ECO:0000313" key="5">
    <source>
        <dbReference type="EMBL" id="KPQ45366.1"/>
    </source>
</evidence>
<dbReference type="InterPro" id="IPR028098">
    <property type="entry name" value="Glyco_trans_4-like_N"/>
</dbReference>
<dbReference type="InterPro" id="IPR001296">
    <property type="entry name" value="Glyco_trans_1"/>
</dbReference>
<evidence type="ECO:0000259" key="3">
    <source>
        <dbReference type="Pfam" id="PF00534"/>
    </source>
</evidence>
<evidence type="ECO:0000259" key="4">
    <source>
        <dbReference type="Pfam" id="PF13439"/>
    </source>
</evidence>
<evidence type="ECO:0000256" key="1">
    <source>
        <dbReference type="ARBA" id="ARBA00022679"/>
    </source>
</evidence>
<protein>
    <submittedName>
        <fullName evidence="5">Mannosyltransferase</fullName>
    </submittedName>
</protein>
<dbReference type="Pfam" id="PF13439">
    <property type="entry name" value="Glyco_transf_4"/>
    <property type="match status" value="1"/>
</dbReference>
<dbReference type="PANTHER" id="PTHR46401:SF2">
    <property type="entry name" value="GLYCOSYLTRANSFERASE WBBK-RELATED"/>
    <property type="match status" value="1"/>
</dbReference>
<sequence length="387" mass="45821">MKIAILIDELISGGFQKVAIMETKYFRKMGYNATLVVLRRNKKPGYHDLLNENKIRTIYLSDRLPWYYKFNFKFPLFSFFSFFHVFYYFIIYKFIKNQEFDVFITHGTYTAFSSISIWRKKHIPYICFIHDSIIYILNQKYGTKVLGKFLPFLTPIANKLDGEIINNSKTILAFPNMISEMKKNFPRYEKYHPVYNGCEVIDLSQVKYNKENYAIAVTKWDEGKNFQFLIDMWTQLNNKIKIKIIGAFYPVELREEYQTLIFKNRLEKWIELIGPVNEEDLGKYYQNALFLVHPCREAFGMTILEAAASGCPSIFTINSGVADLFPQSIKTKLPQENNINDYMFSINYILNLKTTEYNDLMNVYYNVALQNSWENHCKDIIKLFETI</sequence>
<dbReference type="EMBL" id="LKCM01000008">
    <property type="protein sequence ID" value="KPQ45366.1"/>
    <property type="molecule type" value="Genomic_DNA"/>
</dbReference>
<feature type="domain" description="Glycosyl transferase family 1" evidence="3">
    <location>
        <begin position="205"/>
        <end position="353"/>
    </location>
</feature>
<keyword evidence="2" id="KW-1133">Transmembrane helix</keyword>
<dbReference type="PANTHER" id="PTHR46401">
    <property type="entry name" value="GLYCOSYLTRANSFERASE WBBK-RELATED"/>
    <property type="match status" value="1"/>
</dbReference>
<feature type="domain" description="Glycosyltransferase subfamily 4-like N-terminal" evidence="4">
    <location>
        <begin position="13"/>
        <end position="197"/>
    </location>
</feature>
<feature type="transmembrane region" description="Helical" evidence="2">
    <location>
        <begin position="74"/>
        <end position="95"/>
    </location>
</feature>